<feature type="domain" description="RING-type" evidence="9">
    <location>
        <begin position="15"/>
        <end position="58"/>
    </location>
</feature>
<dbReference type="InterPro" id="IPR058030">
    <property type="entry name" value="TRIM8/14/16/25/29/45/65_CC"/>
</dbReference>
<keyword evidence="5" id="KW-0391">Immunity</keyword>
<dbReference type="InterPro" id="IPR001870">
    <property type="entry name" value="B30.2/SPRY"/>
</dbReference>
<dbReference type="GO" id="GO:0008270">
    <property type="term" value="F:zinc ion binding"/>
    <property type="evidence" value="ECO:0007669"/>
    <property type="project" value="UniProtKB-KW"/>
</dbReference>
<dbReference type="Gene3D" id="3.30.40.10">
    <property type="entry name" value="Zinc/RING finger domain, C3HC4 (zinc finger)"/>
    <property type="match status" value="1"/>
</dbReference>
<dbReference type="GO" id="GO:0005737">
    <property type="term" value="C:cytoplasm"/>
    <property type="evidence" value="ECO:0007669"/>
    <property type="project" value="UniProtKB-ARBA"/>
</dbReference>
<dbReference type="CDD" id="cd19769">
    <property type="entry name" value="Bbox2_TRIM16-like"/>
    <property type="match status" value="1"/>
</dbReference>
<dbReference type="InterPro" id="IPR001841">
    <property type="entry name" value="Znf_RING"/>
</dbReference>
<dbReference type="InterPro" id="IPR000315">
    <property type="entry name" value="Znf_B-box"/>
</dbReference>
<dbReference type="SMART" id="SM00184">
    <property type="entry name" value="RING"/>
    <property type="match status" value="1"/>
</dbReference>
<dbReference type="InterPro" id="IPR043136">
    <property type="entry name" value="B30.2/SPRY_sf"/>
</dbReference>
<dbReference type="InterPro" id="IPR003877">
    <property type="entry name" value="SPRY_dom"/>
</dbReference>
<dbReference type="Proteomes" id="UP000221080">
    <property type="component" value="Chromosome 15"/>
</dbReference>
<proteinExistence type="predicted"/>
<protein>
    <submittedName>
        <fullName evidence="13">Tripartite motif-containing protein 16-like protein isoform X1</fullName>
    </submittedName>
</protein>
<feature type="region of interest" description="Disordered" evidence="8">
    <location>
        <begin position="77"/>
        <end position="106"/>
    </location>
</feature>
<accession>A0A2D0SHG9</accession>
<feature type="domain" description="B30.2/SPRY" evidence="11">
    <location>
        <begin position="385"/>
        <end position="578"/>
    </location>
</feature>
<dbReference type="OrthoDB" id="9903688at2759"/>
<dbReference type="InterPro" id="IPR051051">
    <property type="entry name" value="E3_ubiq-ligase_TRIM/RNF"/>
</dbReference>
<dbReference type="PRINTS" id="PR01407">
    <property type="entry name" value="BUTYPHLNCDUF"/>
</dbReference>
<evidence type="ECO:0000256" key="1">
    <source>
        <dbReference type="ARBA" id="ARBA00022588"/>
    </source>
</evidence>
<keyword evidence="2" id="KW-0479">Metal-binding</keyword>
<dbReference type="PROSITE" id="PS50089">
    <property type="entry name" value="ZF_RING_2"/>
    <property type="match status" value="1"/>
</dbReference>
<dbReference type="Gene3D" id="3.30.160.60">
    <property type="entry name" value="Classic Zinc Finger"/>
    <property type="match status" value="1"/>
</dbReference>
<feature type="coiled-coil region" evidence="7">
    <location>
        <begin position="284"/>
        <end position="318"/>
    </location>
</feature>
<dbReference type="InterPro" id="IPR013320">
    <property type="entry name" value="ConA-like_dom_sf"/>
</dbReference>
<dbReference type="AlphaFoldDB" id="A0A2D0SHG9"/>
<evidence type="ECO:0000259" key="11">
    <source>
        <dbReference type="PROSITE" id="PS50188"/>
    </source>
</evidence>
<keyword evidence="12" id="KW-1185">Reference proteome</keyword>
<dbReference type="SMART" id="SM00589">
    <property type="entry name" value="PRY"/>
    <property type="match status" value="1"/>
</dbReference>
<dbReference type="PANTHER" id="PTHR25465">
    <property type="entry name" value="B-BOX DOMAIN CONTAINING"/>
    <property type="match status" value="1"/>
</dbReference>
<dbReference type="GO" id="GO:0045087">
    <property type="term" value="P:innate immune response"/>
    <property type="evidence" value="ECO:0007669"/>
    <property type="project" value="UniProtKB-KW"/>
</dbReference>
<dbReference type="Pfam" id="PF00643">
    <property type="entry name" value="zf-B_box"/>
    <property type="match status" value="1"/>
</dbReference>
<evidence type="ECO:0000259" key="9">
    <source>
        <dbReference type="PROSITE" id="PS50089"/>
    </source>
</evidence>
<feature type="compositionally biased region" description="Polar residues" evidence="8">
    <location>
        <begin position="84"/>
        <end position="96"/>
    </location>
</feature>
<evidence type="ECO:0000256" key="3">
    <source>
        <dbReference type="ARBA" id="ARBA00022771"/>
    </source>
</evidence>
<dbReference type="InterPro" id="IPR003879">
    <property type="entry name" value="Butyrophylin_SPRY"/>
</dbReference>
<dbReference type="Pfam" id="PF00622">
    <property type="entry name" value="SPRY"/>
    <property type="match status" value="1"/>
</dbReference>
<evidence type="ECO:0000256" key="6">
    <source>
        <dbReference type="PROSITE-ProRule" id="PRU00024"/>
    </source>
</evidence>
<dbReference type="SUPFAM" id="SSF57845">
    <property type="entry name" value="B-box zinc-binding domain"/>
    <property type="match status" value="1"/>
</dbReference>
<keyword evidence="4" id="KW-0862">Zinc</keyword>
<dbReference type="Gene3D" id="4.10.830.40">
    <property type="match status" value="1"/>
</dbReference>
<dbReference type="KEGG" id="ipu:108275737"/>
<evidence type="ECO:0000259" key="10">
    <source>
        <dbReference type="PROSITE" id="PS50119"/>
    </source>
</evidence>
<dbReference type="GeneID" id="108275737"/>
<sequence>MATSCKPSSQNLQKCCLCLTKANNLVIIPCGHNYCRSCIDCLISKYERTGSYSCLQCSQTFCTNPDQDRPVDKLEKTDLHTETSAETAAGPSSSGLTRPDQDSPVDGVKMTALQTQTTADTTARPEDMACDSCADSRQEAAKSCLACLALYCDTHLLLHDDLHPRAAHILMDATDQQEAMTCSVHGKVLDVYCHNEKQRICCMCMLEDHKGHDMVAVGQVLKKEELRKSKQMIAEQKKQLKELRLAKNTLRDITIATEEESERLFTELIHSIKSSQSVMKVLIRAQEQAELDRIEELMENVEEELTELKRRDAEMEHLSSTQNDIHFMQSVQAFSHTSANVLKMMVNPRFSFGEVVKSMYALKERIGDVWEYEIDQISAAVKKDKIVVPSEPKTRKDFLQYLVPLSLDPDTAHWSLSVCEEKLVVCSTECQPYPDHPERFDWWAQVLCREPLNTRCYWEAEWTGLHGVDIAVSYRDITRKGDDDECSFGYNKQSWSLDCAILKYSFVHDYVETEILAPVSHRIGVYLDYKAGTLSFYSVSDCMKLLHRAETRFMRPLFAGFGLYPGSTVKICQPAIEEKQEDSQRVKRTVKQL</sequence>
<dbReference type="SUPFAM" id="SSF49899">
    <property type="entry name" value="Concanavalin A-like lectins/glucanases"/>
    <property type="match status" value="1"/>
</dbReference>
<evidence type="ECO:0000256" key="7">
    <source>
        <dbReference type="SAM" id="Coils"/>
    </source>
</evidence>
<dbReference type="SMART" id="SM00449">
    <property type="entry name" value="SPRY"/>
    <property type="match status" value="1"/>
</dbReference>
<reference evidence="13" key="2">
    <citation type="submission" date="2025-08" db="UniProtKB">
        <authorList>
            <consortium name="RefSeq"/>
        </authorList>
    </citation>
    <scope>IDENTIFICATION</scope>
    <source>
        <tissue evidence="13">Blood</tissue>
    </source>
</reference>
<dbReference type="PROSITE" id="PS00518">
    <property type="entry name" value="ZF_RING_1"/>
    <property type="match status" value="1"/>
</dbReference>
<evidence type="ECO:0000256" key="2">
    <source>
        <dbReference type="ARBA" id="ARBA00022723"/>
    </source>
</evidence>
<dbReference type="InterPro" id="IPR006574">
    <property type="entry name" value="PRY"/>
</dbReference>
<evidence type="ECO:0000256" key="4">
    <source>
        <dbReference type="ARBA" id="ARBA00022833"/>
    </source>
</evidence>
<feature type="coiled-coil region" evidence="7">
    <location>
        <begin position="223"/>
        <end position="253"/>
    </location>
</feature>
<dbReference type="InterPro" id="IPR017907">
    <property type="entry name" value="Znf_RING_CS"/>
</dbReference>
<reference evidence="12" key="1">
    <citation type="journal article" date="2016" name="Nat. Commun.">
        <title>The channel catfish genome sequence provides insights into the evolution of scale formation in teleosts.</title>
        <authorList>
            <person name="Liu Z."/>
            <person name="Liu S."/>
            <person name="Yao J."/>
            <person name="Bao L."/>
            <person name="Zhang J."/>
            <person name="Li Y."/>
            <person name="Jiang C."/>
            <person name="Sun L."/>
            <person name="Wang R."/>
            <person name="Zhang Y."/>
            <person name="Zhou T."/>
            <person name="Zeng Q."/>
            <person name="Fu Q."/>
            <person name="Gao S."/>
            <person name="Li N."/>
            <person name="Koren S."/>
            <person name="Jiang Y."/>
            <person name="Zimin A."/>
            <person name="Xu P."/>
            <person name="Phillippy A.M."/>
            <person name="Geng X."/>
            <person name="Song L."/>
            <person name="Sun F."/>
            <person name="Li C."/>
            <person name="Wang X."/>
            <person name="Chen A."/>
            <person name="Jin Y."/>
            <person name="Yuan Z."/>
            <person name="Yang Y."/>
            <person name="Tan S."/>
            <person name="Peatman E."/>
            <person name="Lu J."/>
            <person name="Qin Z."/>
            <person name="Dunham R."/>
            <person name="Li Z."/>
            <person name="Sonstegard T."/>
            <person name="Feng J."/>
            <person name="Danzmann R.G."/>
            <person name="Schroeder S."/>
            <person name="Scheffler B."/>
            <person name="Duke M.V."/>
            <person name="Ballard L."/>
            <person name="Kucuktas H."/>
            <person name="Kaltenboeck L."/>
            <person name="Liu H."/>
            <person name="Armbruster J."/>
            <person name="Xie Y."/>
            <person name="Kirby M.L."/>
            <person name="Tian Y."/>
            <person name="Flanagan M.E."/>
            <person name="Mu W."/>
            <person name="Waldbieser G.C."/>
        </authorList>
    </citation>
    <scope>NUCLEOTIDE SEQUENCE [LARGE SCALE GENOMIC DNA]</scope>
    <source>
        <strain evidence="12">SDA103</strain>
    </source>
</reference>
<dbReference type="CTD" id="101886570"/>
<dbReference type="SUPFAM" id="SSF57850">
    <property type="entry name" value="RING/U-box"/>
    <property type="match status" value="1"/>
</dbReference>
<organism evidence="12 13">
    <name type="scientific">Ictalurus punctatus</name>
    <name type="common">Channel catfish</name>
    <name type="synonym">Silurus punctatus</name>
    <dbReference type="NCBI Taxonomy" id="7998"/>
    <lineage>
        <taxon>Eukaryota</taxon>
        <taxon>Metazoa</taxon>
        <taxon>Chordata</taxon>
        <taxon>Craniata</taxon>
        <taxon>Vertebrata</taxon>
        <taxon>Euteleostomi</taxon>
        <taxon>Actinopterygii</taxon>
        <taxon>Neopterygii</taxon>
        <taxon>Teleostei</taxon>
        <taxon>Ostariophysi</taxon>
        <taxon>Siluriformes</taxon>
        <taxon>Ictaluridae</taxon>
        <taxon>Ictalurus</taxon>
    </lineage>
</organism>
<dbReference type="Gene3D" id="2.60.120.920">
    <property type="match status" value="1"/>
</dbReference>
<dbReference type="PANTHER" id="PTHR25465:SF5">
    <property type="entry name" value="E3 UBIQUITIN_ISG15 LIGASE TRIM25-RELATED"/>
    <property type="match status" value="1"/>
</dbReference>
<name>A0A2D0SHG9_ICTPU</name>
<dbReference type="Pfam" id="PF13765">
    <property type="entry name" value="PRY"/>
    <property type="match status" value="1"/>
</dbReference>
<keyword evidence="7" id="KW-0175">Coiled coil</keyword>
<evidence type="ECO:0000256" key="8">
    <source>
        <dbReference type="SAM" id="MobiDB-lite"/>
    </source>
</evidence>
<gene>
    <name evidence="13" type="primary">ftr92</name>
</gene>
<dbReference type="RefSeq" id="XP_017342158.1">
    <property type="nucleotide sequence ID" value="XM_017486669.3"/>
</dbReference>
<dbReference type="SMART" id="SM00336">
    <property type="entry name" value="BBOX"/>
    <property type="match status" value="1"/>
</dbReference>
<keyword evidence="3 6" id="KW-0863">Zinc-finger</keyword>
<keyword evidence="1" id="KW-0399">Innate immunity</keyword>
<dbReference type="Pfam" id="PF25600">
    <property type="entry name" value="TRIM_CC"/>
    <property type="match status" value="1"/>
</dbReference>
<feature type="domain" description="B box-type" evidence="10">
    <location>
        <begin position="177"/>
        <end position="217"/>
    </location>
</feature>
<evidence type="ECO:0000313" key="12">
    <source>
        <dbReference type="Proteomes" id="UP000221080"/>
    </source>
</evidence>
<dbReference type="InterPro" id="IPR013083">
    <property type="entry name" value="Znf_RING/FYVE/PHD"/>
</dbReference>
<evidence type="ECO:0000256" key="5">
    <source>
        <dbReference type="ARBA" id="ARBA00022859"/>
    </source>
</evidence>
<evidence type="ECO:0000313" key="13">
    <source>
        <dbReference type="RefSeq" id="XP_017342158.1"/>
    </source>
</evidence>
<dbReference type="CDD" id="cd16040">
    <property type="entry name" value="SPRY_PRY_SNTX"/>
    <property type="match status" value="1"/>
</dbReference>
<dbReference type="PROSITE" id="PS50188">
    <property type="entry name" value="B302_SPRY"/>
    <property type="match status" value="1"/>
</dbReference>
<dbReference type="PROSITE" id="PS50119">
    <property type="entry name" value="ZF_BBOX"/>
    <property type="match status" value="1"/>
</dbReference>